<dbReference type="RefSeq" id="WP_244959715.1">
    <property type="nucleotide sequence ID" value="NZ_BAAAEF010000017.1"/>
</dbReference>
<dbReference type="GO" id="GO:0000270">
    <property type="term" value="P:peptidoglycan metabolic process"/>
    <property type="evidence" value="ECO:0007669"/>
    <property type="project" value="TreeGrafter"/>
</dbReference>
<dbReference type="PANTHER" id="PTHR30336">
    <property type="entry name" value="INNER MEMBRANE PROTEIN, PROBABLE PERMEASE"/>
    <property type="match status" value="1"/>
</dbReference>
<feature type="domain" description="DUF218" evidence="1">
    <location>
        <begin position="23"/>
        <end position="180"/>
    </location>
</feature>
<evidence type="ECO:0000313" key="3">
    <source>
        <dbReference type="Proteomes" id="UP000509371"/>
    </source>
</evidence>
<accession>A0A859CZW3</accession>
<dbReference type="Pfam" id="PF02698">
    <property type="entry name" value="DUF218"/>
    <property type="match status" value="1"/>
</dbReference>
<organism evidence="2 3">
    <name type="scientific">Marinomonas primoryensis</name>
    <dbReference type="NCBI Taxonomy" id="178399"/>
    <lineage>
        <taxon>Bacteria</taxon>
        <taxon>Pseudomonadati</taxon>
        <taxon>Pseudomonadota</taxon>
        <taxon>Gammaproteobacteria</taxon>
        <taxon>Oceanospirillales</taxon>
        <taxon>Oceanospirillaceae</taxon>
        <taxon>Marinomonas</taxon>
    </lineage>
</organism>
<sequence length="188" mass="20918">MADRLISTVEKDMYPFDIQQTVDIVIVLGSGHKDLNNTPAVMELGSSALFRLEEGLRILNANPNAKLFVSGYSGGMTESHADVMRKAAIELGTKPNRIKAFPLAKDTQEEAKSMAPYLKGKRVALVTEASHLKRATIFFKQAGIDTMPAPAMYLGSEKSDWQINANASYKSERAFYEWLGRAWQWMKG</sequence>
<dbReference type="CDD" id="cd06259">
    <property type="entry name" value="YdcF-like"/>
    <property type="match status" value="1"/>
</dbReference>
<proteinExistence type="predicted"/>
<evidence type="ECO:0000313" key="2">
    <source>
        <dbReference type="EMBL" id="QKK82097.1"/>
    </source>
</evidence>
<reference evidence="2 3" key="1">
    <citation type="submission" date="2020-06" db="EMBL/GenBank/DDBJ databases">
        <authorList>
            <person name="Voronona O.L."/>
            <person name="Aksenova E.I."/>
            <person name="Kunda M.S."/>
            <person name="Semenov A.N."/>
            <person name="Ryzhova N."/>
        </authorList>
    </citation>
    <scope>NUCLEOTIDE SEQUENCE [LARGE SCALE GENOMIC DNA]</scope>
    <source>
        <strain evidence="2 3">MPKMM3633</strain>
    </source>
</reference>
<gene>
    <name evidence="2" type="ORF">MP3633_3370</name>
</gene>
<dbReference type="AlphaFoldDB" id="A0A859CZW3"/>
<dbReference type="Proteomes" id="UP000509371">
    <property type="component" value="Chromosome"/>
</dbReference>
<dbReference type="EMBL" id="CP054301">
    <property type="protein sequence ID" value="QKK82097.1"/>
    <property type="molecule type" value="Genomic_DNA"/>
</dbReference>
<name>A0A859CZW3_9GAMM</name>
<dbReference type="KEGG" id="mpri:MP3633_3370"/>
<evidence type="ECO:0000259" key="1">
    <source>
        <dbReference type="Pfam" id="PF02698"/>
    </source>
</evidence>
<dbReference type="PANTHER" id="PTHR30336:SF4">
    <property type="entry name" value="ENVELOPE BIOGENESIS FACTOR ELYC"/>
    <property type="match status" value="1"/>
</dbReference>
<protein>
    <submittedName>
        <fullName evidence="2">YdcF-like superfamily protein</fullName>
    </submittedName>
</protein>
<dbReference type="GO" id="GO:0005886">
    <property type="term" value="C:plasma membrane"/>
    <property type="evidence" value="ECO:0007669"/>
    <property type="project" value="TreeGrafter"/>
</dbReference>
<dbReference type="InterPro" id="IPR003848">
    <property type="entry name" value="DUF218"/>
</dbReference>
<dbReference type="InterPro" id="IPR051599">
    <property type="entry name" value="Cell_Envelope_Assoc"/>
</dbReference>
<dbReference type="GO" id="GO:0043164">
    <property type="term" value="P:Gram-negative-bacterium-type cell wall biogenesis"/>
    <property type="evidence" value="ECO:0007669"/>
    <property type="project" value="TreeGrafter"/>
</dbReference>